<comment type="cofactor">
    <cofactor evidence="2 6 7">
        <name>Mg(2+)</name>
        <dbReference type="ChEBI" id="CHEBI:18420"/>
    </cofactor>
</comment>
<feature type="region of interest" description="Disordered" evidence="8">
    <location>
        <begin position="71"/>
        <end position="90"/>
    </location>
</feature>
<reference evidence="9" key="1">
    <citation type="journal article" date="2021" name="Nat. Commun.">
        <title>Genetic determinants of endophytism in the Arabidopsis root mycobiome.</title>
        <authorList>
            <person name="Mesny F."/>
            <person name="Miyauchi S."/>
            <person name="Thiergart T."/>
            <person name="Pickel B."/>
            <person name="Atanasova L."/>
            <person name="Karlsson M."/>
            <person name="Huettel B."/>
            <person name="Barry K.W."/>
            <person name="Haridas S."/>
            <person name="Chen C."/>
            <person name="Bauer D."/>
            <person name="Andreopoulos W."/>
            <person name="Pangilinan J."/>
            <person name="LaButti K."/>
            <person name="Riley R."/>
            <person name="Lipzen A."/>
            <person name="Clum A."/>
            <person name="Drula E."/>
            <person name="Henrissat B."/>
            <person name="Kohler A."/>
            <person name="Grigoriev I.V."/>
            <person name="Martin F.M."/>
            <person name="Hacquard S."/>
        </authorList>
    </citation>
    <scope>NUCLEOTIDE SEQUENCE</scope>
    <source>
        <strain evidence="9">MPI-CAGE-CH-0243</strain>
    </source>
</reference>
<dbReference type="FunFam" id="3.30.540.10:FF:000004">
    <property type="entry name" value="Inositol-1-monophosphatase"/>
    <property type="match status" value="1"/>
</dbReference>
<evidence type="ECO:0000256" key="3">
    <source>
        <dbReference type="ARBA" id="ARBA00009759"/>
    </source>
</evidence>
<dbReference type="GO" id="GO:0007165">
    <property type="term" value="P:signal transduction"/>
    <property type="evidence" value="ECO:0007669"/>
    <property type="project" value="TreeGrafter"/>
</dbReference>
<keyword evidence="10" id="KW-1185">Reference proteome</keyword>
<protein>
    <recommendedName>
        <fullName evidence="7">Inositol-1-monophosphatase</fullName>
        <ecNumber evidence="7">3.1.3.25</ecNumber>
    </recommendedName>
</protein>
<dbReference type="Proteomes" id="UP000700596">
    <property type="component" value="Unassembled WGS sequence"/>
</dbReference>
<evidence type="ECO:0000256" key="8">
    <source>
        <dbReference type="SAM" id="MobiDB-lite"/>
    </source>
</evidence>
<accession>A0A9P9DH92</accession>
<name>A0A9P9DH92_9PLEO</name>
<feature type="binding site" evidence="6">
    <location>
        <position position="115"/>
    </location>
    <ligand>
        <name>Mg(2+)</name>
        <dbReference type="ChEBI" id="CHEBI:18420"/>
        <label>1</label>
        <note>catalytic</note>
    </ligand>
</feature>
<feature type="binding site" evidence="6">
    <location>
        <position position="278"/>
    </location>
    <ligand>
        <name>Mg(2+)</name>
        <dbReference type="ChEBI" id="CHEBI:18420"/>
        <label>1</label>
        <note>catalytic</note>
    </ligand>
</feature>
<dbReference type="PANTHER" id="PTHR20854:SF4">
    <property type="entry name" value="INOSITOL-1-MONOPHOSPHATASE-RELATED"/>
    <property type="match status" value="1"/>
</dbReference>
<evidence type="ECO:0000313" key="9">
    <source>
        <dbReference type="EMBL" id="KAH7118962.1"/>
    </source>
</evidence>
<dbReference type="SUPFAM" id="SSF56655">
    <property type="entry name" value="Carbohydrate phosphatase"/>
    <property type="match status" value="1"/>
</dbReference>
<dbReference type="Gene3D" id="3.30.540.10">
    <property type="entry name" value="Fructose-1,6-Bisphosphatase, subunit A, domain 1"/>
    <property type="match status" value="1"/>
</dbReference>
<dbReference type="Gene3D" id="3.40.190.80">
    <property type="match status" value="1"/>
</dbReference>
<comment type="catalytic activity">
    <reaction evidence="1 7">
        <text>a myo-inositol phosphate + H2O = myo-inositol + phosphate</text>
        <dbReference type="Rhea" id="RHEA:24056"/>
        <dbReference type="ChEBI" id="CHEBI:15377"/>
        <dbReference type="ChEBI" id="CHEBI:17268"/>
        <dbReference type="ChEBI" id="CHEBI:43474"/>
        <dbReference type="ChEBI" id="CHEBI:84139"/>
        <dbReference type="EC" id="3.1.3.25"/>
    </reaction>
</comment>
<dbReference type="EMBL" id="JAGMWT010000012">
    <property type="protein sequence ID" value="KAH7118962.1"/>
    <property type="molecule type" value="Genomic_DNA"/>
</dbReference>
<evidence type="ECO:0000256" key="4">
    <source>
        <dbReference type="ARBA" id="ARBA00022723"/>
    </source>
</evidence>
<dbReference type="OrthoDB" id="10254945at2759"/>
<feature type="binding site" evidence="6">
    <location>
        <position position="135"/>
    </location>
    <ligand>
        <name>Mg(2+)</name>
        <dbReference type="ChEBI" id="CHEBI:18420"/>
        <label>1</label>
        <note>catalytic</note>
    </ligand>
</feature>
<comment type="similarity">
    <text evidence="3 7">Belongs to the inositol monophosphatase superfamily.</text>
</comment>
<organism evidence="9 10">
    <name type="scientific">Dendryphion nanum</name>
    <dbReference type="NCBI Taxonomy" id="256645"/>
    <lineage>
        <taxon>Eukaryota</taxon>
        <taxon>Fungi</taxon>
        <taxon>Dikarya</taxon>
        <taxon>Ascomycota</taxon>
        <taxon>Pezizomycotina</taxon>
        <taxon>Dothideomycetes</taxon>
        <taxon>Pleosporomycetidae</taxon>
        <taxon>Pleosporales</taxon>
        <taxon>Torulaceae</taxon>
        <taxon>Dendryphion</taxon>
    </lineage>
</organism>
<keyword evidence="4 6" id="KW-0479">Metal-binding</keyword>
<dbReference type="InterPro" id="IPR020550">
    <property type="entry name" value="Inositol_monophosphatase_CS"/>
</dbReference>
<dbReference type="GO" id="GO:0008934">
    <property type="term" value="F:inositol monophosphate 1-phosphatase activity"/>
    <property type="evidence" value="ECO:0007669"/>
    <property type="project" value="InterPro"/>
</dbReference>
<dbReference type="InterPro" id="IPR033942">
    <property type="entry name" value="IMPase"/>
</dbReference>
<dbReference type="Pfam" id="PF00459">
    <property type="entry name" value="Inositol_P"/>
    <property type="match status" value="1"/>
</dbReference>
<dbReference type="FunFam" id="3.40.190.80:FF:000012">
    <property type="entry name" value="Inositol-1-monophosphatase"/>
    <property type="match status" value="1"/>
</dbReference>
<dbReference type="GO" id="GO:0046872">
    <property type="term" value="F:metal ion binding"/>
    <property type="evidence" value="ECO:0007669"/>
    <property type="project" value="UniProtKB-KW"/>
</dbReference>
<feature type="compositionally biased region" description="Basic and acidic residues" evidence="8">
    <location>
        <begin position="79"/>
        <end position="90"/>
    </location>
</feature>
<feature type="compositionally biased region" description="Polar residues" evidence="8">
    <location>
        <begin position="12"/>
        <end position="21"/>
    </location>
</feature>
<sequence length="339" mass="37107">MIESADAFDNGLDSSDASTAPTPDCITPYINTPTDLKIALSKHMLSESLLTSIRNELVAIARSAGQMMLDADPSVNTSDTKKNSSDRVTETDKAIETMVQSRLRQYYPEFKFLGEETFKVGQKLSNAPTFVCDPIDGTLNFIHGFPNTAVSLALTIEKKPVVGVVYNPFRGDLYTAVKNQGAYLTSSTGRIHRLPLRSIPAPLTSLNGCLVALEWGSERIGLNWDLRSSMSQSLLSSKDLGGAMVHSIRSSGSAALDFCYVAAGQMDLFWEGGCWIWDVCAGWCILEEAGGIVANANPGDWNPELEGRCYLAVRGAKKVEQMGVVRELWNMIGERRFKF</sequence>
<proteinExistence type="inferred from homology"/>
<feature type="region of interest" description="Disordered" evidence="8">
    <location>
        <begin position="1"/>
        <end position="26"/>
    </location>
</feature>
<evidence type="ECO:0000313" key="10">
    <source>
        <dbReference type="Proteomes" id="UP000700596"/>
    </source>
</evidence>
<keyword evidence="5 6" id="KW-0460">Magnesium</keyword>
<evidence type="ECO:0000256" key="2">
    <source>
        <dbReference type="ARBA" id="ARBA00001946"/>
    </source>
</evidence>
<dbReference type="InterPro" id="IPR000760">
    <property type="entry name" value="Inositol_monophosphatase-like"/>
</dbReference>
<dbReference type="EC" id="3.1.3.25" evidence="7"/>
<dbReference type="CDD" id="cd01639">
    <property type="entry name" value="IMPase"/>
    <property type="match status" value="1"/>
</dbReference>
<comment type="pathway">
    <text evidence="7">Polyol metabolism; myo-inositol biosynthesis; myo-inositol from D-glucose 6-phosphate: step 2/2.</text>
</comment>
<keyword evidence="7" id="KW-0378">Hydrolase</keyword>
<dbReference type="PROSITE" id="PS00630">
    <property type="entry name" value="IMP_2"/>
    <property type="match status" value="1"/>
</dbReference>
<evidence type="ECO:0000256" key="5">
    <source>
        <dbReference type="ARBA" id="ARBA00022842"/>
    </source>
</evidence>
<evidence type="ECO:0000256" key="6">
    <source>
        <dbReference type="PIRSR" id="PIRSR600760-2"/>
    </source>
</evidence>
<feature type="binding site" evidence="6">
    <location>
        <position position="136"/>
    </location>
    <ligand>
        <name>Mg(2+)</name>
        <dbReference type="ChEBI" id="CHEBI:18420"/>
        <label>1</label>
        <note>catalytic</note>
    </ligand>
</feature>
<dbReference type="PANTHER" id="PTHR20854">
    <property type="entry name" value="INOSITOL MONOPHOSPHATASE"/>
    <property type="match status" value="1"/>
</dbReference>
<comment type="caution">
    <text evidence="9">The sequence shown here is derived from an EMBL/GenBank/DDBJ whole genome shotgun (WGS) entry which is preliminary data.</text>
</comment>
<dbReference type="GO" id="GO:0046854">
    <property type="term" value="P:phosphatidylinositol phosphate biosynthetic process"/>
    <property type="evidence" value="ECO:0007669"/>
    <property type="project" value="InterPro"/>
</dbReference>
<dbReference type="GO" id="GO:0006020">
    <property type="term" value="P:inositol metabolic process"/>
    <property type="evidence" value="ECO:0007669"/>
    <property type="project" value="TreeGrafter"/>
</dbReference>
<feature type="binding site" evidence="6">
    <location>
        <position position="133"/>
    </location>
    <ligand>
        <name>Mg(2+)</name>
        <dbReference type="ChEBI" id="CHEBI:18420"/>
        <label>1</label>
        <note>catalytic</note>
    </ligand>
</feature>
<dbReference type="AlphaFoldDB" id="A0A9P9DH92"/>
<evidence type="ECO:0000256" key="1">
    <source>
        <dbReference type="ARBA" id="ARBA00001033"/>
    </source>
</evidence>
<evidence type="ECO:0000256" key="7">
    <source>
        <dbReference type="RuleBase" id="RU364068"/>
    </source>
</evidence>
<dbReference type="PRINTS" id="PR00377">
    <property type="entry name" value="IMPHPHTASES"/>
</dbReference>
<gene>
    <name evidence="9" type="ORF">B0J11DRAFT_440730</name>
</gene>